<dbReference type="PROSITE" id="PS51677">
    <property type="entry name" value="NODB"/>
    <property type="match status" value="1"/>
</dbReference>
<dbReference type="InterPro" id="IPR051398">
    <property type="entry name" value="Polysacch_Deacetylase"/>
</dbReference>
<evidence type="ECO:0000256" key="1">
    <source>
        <dbReference type="ARBA" id="ARBA00004613"/>
    </source>
</evidence>
<evidence type="ECO:0000256" key="3">
    <source>
        <dbReference type="SAM" id="MobiDB-lite"/>
    </source>
</evidence>
<dbReference type="EMBL" id="FOZS01000001">
    <property type="protein sequence ID" value="SFS44298.1"/>
    <property type="molecule type" value="Genomic_DNA"/>
</dbReference>
<accession>A0A1I6PW39</accession>
<evidence type="ECO:0000259" key="4">
    <source>
        <dbReference type="PROSITE" id="PS51677"/>
    </source>
</evidence>
<dbReference type="SUPFAM" id="SSF88713">
    <property type="entry name" value="Glycoside hydrolase/deacetylase"/>
    <property type="match status" value="1"/>
</dbReference>
<proteinExistence type="predicted"/>
<name>A0A1I6PW39_9EURY</name>
<dbReference type="CDD" id="cd10970">
    <property type="entry name" value="CE4_DAC_u1_6s"/>
    <property type="match status" value="1"/>
</dbReference>
<dbReference type="InterPro" id="IPR002509">
    <property type="entry name" value="NODB_dom"/>
</dbReference>
<dbReference type="AlphaFoldDB" id="A0A1I6PW39"/>
<dbReference type="GO" id="GO:0016810">
    <property type="term" value="F:hydrolase activity, acting on carbon-nitrogen (but not peptide) bonds"/>
    <property type="evidence" value="ECO:0007669"/>
    <property type="project" value="InterPro"/>
</dbReference>
<organism evidence="5 6">
    <name type="scientific">Halostagnicola kamekurae</name>
    <dbReference type="NCBI Taxonomy" id="619731"/>
    <lineage>
        <taxon>Archaea</taxon>
        <taxon>Methanobacteriati</taxon>
        <taxon>Methanobacteriota</taxon>
        <taxon>Stenosarchaea group</taxon>
        <taxon>Halobacteria</taxon>
        <taxon>Halobacteriales</taxon>
        <taxon>Natrialbaceae</taxon>
        <taxon>Halostagnicola</taxon>
    </lineage>
</organism>
<dbReference type="OrthoDB" id="10436at2157"/>
<evidence type="ECO:0000313" key="5">
    <source>
        <dbReference type="EMBL" id="SFS44298.1"/>
    </source>
</evidence>
<evidence type="ECO:0000256" key="2">
    <source>
        <dbReference type="ARBA" id="ARBA00022729"/>
    </source>
</evidence>
<dbReference type="PANTHER" id="PTHR34216:SF3">
    <property type="entry name" value="POLY-BETA-1,6-N-ACETYL-D-GLUCOSAMINE N-DEACETYLASE"/>
    <property type="match status" value="1"/>
</dbReference>
<feature type="compositionally biased region" description="Basic and acidic residues" evidence="3">
    <location>
        <begin position="37"/>
        <end position="46"/>
    </location>
</feature>
<comment type="subcellular location">
    <subcellularLocation>
        <location evidence="1">Secreted</location>
    </subcellularLocation>
</comment>
<dbReference type="InterPro" id="IPR011330">
    <property type="entry name" value="Glyco_hydro/deAcase_b/a-brl"/>
</dbReference>
<dbReference type="Proteomes" id="UP000199199">
    <property type="component" value="Unassembled WGS sequence"/>
</dbReference>
<dbReference type="GO" id="GO:0005576">
    <property type="term" value="C:extracellular region"/>
    <property type="evidence" value="ECO:0007669"/>
    <property type="project" value="UniProtKB-SubCell"/>
</dbReference>
<dbReference type="RefSeq" id="WP_092901870.1">
    <property type="nucleotide sequence ID" value="NZ_FOZS01000001.1"/>
</dbReference>
<feature type="region of interest" description="Disordered" evidence="3">
    <location>
        <begin position="26"/>
        <end position="63"/>
    </location>
</feature>
<keyword evidence="6" id="KW-1185">Reference proteome</keyword>
<dbReference type="GO" id="GO:0005975">
    <property type="term" value="P:carbohydrate metabolic process"/>
    <property type="evidence" value="ECO:0007669"/>
    <property type="project" value="InterPro"/>
</dbReference>
<dbReference type="PANTHER" id="PTHR34216">
    <property type="match status" value="1"/>
</dbReference>
<keyword evidence="2" id="KW-0732">Signal</keyword>
<dbReference type="Pfam" id="PF01522">
    <property type="entry name" value="Polysacc_deac_1"/>
    <property type="match status" value="1"/>
</dbReference>
<protein>
    <submittedName>
        <fullName evidence="5">Polysaccharide deacetylase</fullName>
    </submittedName>
</protein>
<dbReference type="Gene3D" id="3.20.20.370">
    <property type="entry name" value="Glycoside hydrolase/deacetylase"/>
    <property type="match status" value="1"/>
</dbReference>
<feature type="domain" description="NodB homology" evidence="4">
    <location>
        <begin position="203"/>
        <end position="415"/>
    </location>
</feature>
<reference evidence="6" key="1">
    <citation type="submission" date="2016-10" db="EMBL/GenBank/DDBJ databases">
        <authorList>
            <person name="Varghese N."/>
            <person name="Submissions S."/>
        </authorList>
    </citation>
    <scope>NUCLEOTIDE SEQUENCE [LARGE SCALE GENOMIC DNA]</scope>
    <source>
        <strain evidence="6">DSM 22427</strain>
    </source>
</reference>
<sequence length="415" mass="46095">MNRRAYLAMTASAATSLCLAGCAGSEPLDSSTTDSTDDGHTDRERPVTPASGVVEPGSEDDFEDLSRWTEDAGSLSADPGRALVGSQSARLTVGSSQTTGRLSKTFDEPVDVSNVVPGVAITAETVVSPWLRLLDENGNRIDYRRTVTGGLPFMRYNFGIDELDESFDETAVTEVHLQLWAEAGTERTVWFDDLHFVPRPDTGKVMIQFDDTHVTDHTEAMPLLSEYGYGAVTFVNPNYVGKDVGGYERLSESQLADLHDAGWCLSNHTDTHADMPTLDRDAQERELRRGKAWLEERGYEEGAKYFAYPFGNFDATTVELVDEYHEIGYAGGYPVQGYTSNTALASRISEPDREQAEVAFERTARMPGITSVFYHELEGEFRTDFEDMLEVLYEYESAGEIDVILPPDVEREFLF</sequence>
<evidence type="ECO:0000313" key="6">
    <source>
        <dbReference type="Proteomes" id="UP000199199"/>
    </source>
</evidence>
<gene>
    <name evidence="5" type="ORF">SAMN04488556_0815</name>
</gene>